<proteinExistence type="predicted"/>
<dbReference type="RefSeq" id="WP_152307953.1">
    <property type="nucleotide sequence ID" value="NZ_CP043617.1"/>
</dbReference>
<keyword evidence="2" id="KW-0732">Signal</keyword>
<comment type="subcellular location">
    <subcellularLocation>
        <location evidence="1">Cell envelope</location>
    </subcellularLocation>
</comment>
<evidence type="ECO:0000313" key="4">
    <source>
        <dbReference type="EMBL" id="QFR50005.1"/>
    </source>
</evidence>
<reference evidence="4 5" key="1">
    <citation type="submission" date="2019-09" db="EMBL/GenBank/DDBJ databases">
        <title>Sulfurimonas gotlandica sp. nov., a chemoautotrophic and psychrotolerant epsilonproteobacterium isolated from a pelagic redoxcline, and an emended description of the genus Sulfurimonas.</title>
        <authorList>
            <person name="Wang S."/>
            <person name="Jiang L."/>
            <person name="Shao S."/>
        </authorList>
    </citation>
    <scope>NUCLEOTIDE SEQUENCE [LARGE SCALE GENOMIC DNA]</scope>
    <source>
        <strain evidence="4 5">GYSZ_1</strain>
    </source>
</reference>
<dbReference type="EMBL" id="CP043617">
    <property type="protein sequence ID" value="QFR50005.1"/>
    <property type="molecule type" value="Genomic_DNA"/>
</dbReference>
<dbReference type="KEGG" id="sulg:FJR48_09825"/>
<gene>
    <name evidence="4" type="ORF">FJR48_09825</name>
</gene>
<accession>A0A5P8P2V2</accession>
<feature type="domain" description="Imelysin-like" evidence="3">
    <location>
        <begin position="64"/>
        <end position="336"/>
    </location>
</feature>
<dbReference type="GO" id="GO:0030313">
    <property type="term" value="C:cell envelope"/>
    <property type="evidence" value="ECO:0007669"/>
    <property type="project" value="UniProtKB-SubCell"/>
</dbReference>
<evidence type="ECO:0000256" key="2">
    <source>
        <dbReference type="ARBA" id="ARBA00022729"/>
    </source>
</evidence>
<evidence type="ECO:0000256" key="1">
    <source>
        <dbReference type="ARBA" id="ARBA00004196"/>
    </source>
</evidence>
<dbReference type="Pfam" id="PF09375">
    <property type="entry name" value="Peptidase_M75"/>
    <property type="match status" value="1"/>
</dbReference>
<dbReference type="InterPro" id="IPR018976">
    <property type="entry name" value="Imelysin-like"/>
</dbReference>
<dbReference type="Gene3D" id="1.20.1420.20">
    <property type="entry name" value="M75 peptidase, HXXE motif"/>
    <property type="match status" value="1"/>
</dbReference>
<organism evidence="4 5">
    <name type="scientific">Sulfurimonas lithotrophica</name>
    <dbReference type="NCBI Taxonomy" id="2590022"/>
    <lineage>
        <taxon>Bacteria</taxon>
        <taxon>Pseudomonadati</taxon>
        <taxon>Campylobacterota</taxon>
        <taxon>Epsilonproteobacteria</taxon>
        <taxon>Campylobacterales</taxon>
        <taxon>Sulfurimonadaceae</taxon>
        <taxon>Sulfurimonas</taxon>
    </lineage>
</organism>
<dbReference type="InterPro" id="IPR038352">
    <property type="entry name" value="Imelysin_sf"/>
</dbReference>
<dbReference type="Proteomes" id="UP000326944">
    <property type="component" value="Chromosome"/>
</dbReference>
<evidence type="ECO:0000259" key="3">
    <source>
        <dbReference type="Pfam" id="PF09375"/>
    </source>
</evidence>
<dbReference type="AlphaFoldDB" id="A0A5P8P2V2"/>
<protein>
    <recommendedName>
        <fullName evidence="3">Imelysin-like domain-containing protein</fullName>
    </recommendedName>
</protein>
<dbReference type="OrthoDB" id="5365401at2"/>
<evidence type="ECO:0000313" key="5">
    <source>
        <dbReference type="Proteomes" id="UP000326944"/>
    </source>
</evidence>
<name>A0A5P8P2V2_9BACT</name>
<dbReference type="PROSITE" id="PS51257">
    <property type="entry name" value="PROKAR_LIPOPROTEIN"/>
    <property type="match status" value="1"/>
</dbReference>
<sequence>MLFNNLKIFLILVISLMFIACGDENNYDGQNGLLSANASAQSIDAAIGSIYDEVIYKDANATYEQSLNLLASIEDLNSTKSEADLIEAQNGFKQLVLFYKRVEAVYVAGYNDDNMRDIADFYIEHYIKGSKSQDTAGDLEEVFSGTKTLVSNSLKGITALEYTLFGDKEDSSTLIAKMNQNRLDAALLMINKISSHLLEIKEYYESTSEFTTSSEDSVSALLNVLVQQALNLREIRIGEAAGLVVKYADDPSADRLEYYYSSYSLEAIKEILNTYKKVIQNGLESIAELGSSSSELKAVSDAINEALSICDSYSSTLENELTSQKTTNLFESVRTIQNNYTALITGLNFEQDILEADGD</sequence>
<keyword evidence="5" id="KW-1185">Reference proteome</keyword>